<feature type="transmembrane region" description="Helical" evidence="7">
    <location>
        <begin position="113"/>
        <end position="135"/>
    </location>
</feature>
<dbReference type="GO" id="GO:0089702">
    <property type="term" value="F:undecaprenyl-phosphate glucose phosphotransferase activity"/>
    <property type="evidence" value="ECO:0007669"/>
    <property type="project" value="TreeGrafter"/>
</dbReference>
<name>A0A1C3T0A0_KLEPN</name>
<dbReference type="PANTHER" id="PTHR30576">
    <property type="entry name" value="COLANIC BIOSYNTHESIS UDP-GLUCOSE LIPID CARRIER TRANSFERASE"/>
    <property type="match status" value="1"/>
</dbReference>
<dbReference type="InterPro" id="IPR003362">
    <property type="entry name" value="Bact_transf"/>
</dbReference>
<keyword evidence="4 7" id="KW-0812">Transmembrane</keyword>
<dbReference type="EMBL" id="LT603720">
    <property type="protein sequence ID" value="SCA96080.1"/>
    <property type="molecule type" value="Genomic_DNA"/>
</dbReference>
<evidence type="ECO:0000256" key="5">
    <source>
        <dbReference type="ARBA" id="ARBA00022989"/>
    </source>
</evidence>
<feature type="transmembrane region" description="Helical" evidence="7">
    <location>
        <begin position="278"/>
        <end position="299"/>
    </location>
</feature>
<evidence type="ECO:0000256" key="2">
    <source>
        <dbReference type="ARBA" id="ARBA00006464"/>
    </source>
</evidence>
<evidence type="ECO:0000256" key="1">
    <source>
        <dbReference type="ARBA" id="ARBA00004141"/>
    </source>
</evidence>
<evidence type="ECO:0000256" key="7">
    <source>
        <dbReference type="SAM" id="Phobius"/>
    </source>
</evidence>
<keyword evidence="6 7" id="KW-0472">Membrane</keyword>
<dbReference type="InterPro" id="IPR017475">
    <property type="entry name" value="EPS_sugar_tfrase"/>
</dbReference>
<evidence type="ECO:0000256" key="6">
    <source>
        <dbReference type="ARBA" id="ARBA00023136"/>
    </source>
</evidence>
<dbReference type="Pfam" id="PF13727">
    <property type="entry name" value="CoA_binding_3"/>
    <property type="match status" value="1"/>
</dbReference>
<accession>A0A1C3T0A0</accession>
<evidence type="ECO:0000259" key="8">
    <source>
        <dbReference type="Pfam" id="PF02397"/>
    </source>
</evidence>
<dbReference type="GO" id="GO:0009242">
    <property type="term" value="P:colanic acid biosynthetic process"/>
    <property type="evidence" value="ECO:0007669"/>
    <property type="project" value="TreeGrafter"/>
</dbReference>
<keyword evidence="5 7" id="KW-1133">Transmembrane helix</keyword>
<dbReference type="GO" id="GO:0016020">
    <property type="term" value="C:membrane"/>
    <property type="evidence" value="ECO:0007669"/>
    <property type="project" value="UniProtKB-SubCell"/>
</dbReference>
<evidence type="ECO:0000256" key="4">
    <source>
        <dbReference type="ARBA" id="ARBA00022692"/>
    </source>
</evidence>
<dbReference type="InterPro" id="IPR017473">
    <property type="entry name" value="Undecaprenyl-P_gluc_Ptfrase"/>
</dbReference>
<dbReference type="NCBIfam" id="NF007518">
    <property type="entry name" value="PRK10124.1"/>
    <property type="match status" value="1"/>
</dbReference>
<reference evidence="9" key="2">
    <citation type="submission" date="2016-08" db="EMBL/GenBank/DDBJ databases">
        <title>Klebsiella loci capsule.</title>
        <authorList>
            <person name="Holt K.E."/>
            <person name="Thomson N.R."/>
        </authorList>
    </citation>
    <scope>NUCLEOTIDE SEQUENCE</scope>
    <source>
        <strain evidence="9">INF207</strain>
    </source>
</reference>
<comment type="similarity">
    <text evidence="2">Belongs to the bacterial sugar transferase family.</text>
</comment>
<feature type="transmembrane region" description="Helical" evidence="7">
    <location>
        <begin position="21"/>
        <end position="40"/>
    </location>
</feature>
<evidence type="ECO:0000313" key="9">
    <source>
        <dbReference type="EMBL" id="SCA96080.1"/>
    </source>
</evidence>
<comment type="subcellular location">
    <subcellularLocation>
        <location evidence="1">Membrane</location>
        <topology evidence="1">Multi-pass membrane protein</topology>
    </subcellularLocation>
</comment>
<dbReference type="AlphaFoldDB" id="A0A1C3T0A0"/>
<evidence type="ECO:0000256" key="3">
    <source>
        <dbReference type="ARBA" id="ARBA00022679"/>
    </source>
</evidence>
<feature type="domain" description="Bacterial sugar transferase" evidence="8">
    <location>
        <begin position="273"/>
        <end position="455"/>
    </location>
</feature>
<dbReference type="NCBIfam" id="TIGR03025">
    <property type="entry name" value="EPS_sugtrans"/>
    <property type="match status" value="1"/>
</dbReference>
<keyword evidence="3 9" id="KW-0808">Transferase</keyword>
<dbReference type="NCBIfam" id="TIGR03023">
    <property type="entry name" value="WcaJ_sugtrans"/>
    <property type="match status" value="1"/>
</dbReference>
<proteinExistence type="inferred from homology"/>
<dbReference type="Gene3D" id="3.40.50.720">
    <property type="entry name" value="NAD(P)-binding Rossmann-like Domain"/>
    <property type="match status" value="1"/>
</dbReference>
<feature type="transmembrane region" description="Helical" evidence="7">
    <location>
        <begin position="79"/>
        <end position="101"/>
    </location>
</feature>
<reference evidence="9" key="1">
    <citation type="submission" date="2016-07" db="EMBL/GenBank/DDBJ databases">
        <authorList>
            <person name="Informatics P."/>
        </authorList>
    </citation>
    <scope>NUCLEOTIDE SEQUENCE</scope>
    <source>
        <strain evidence="9">INF207</strain>
    </source>
</reference>
<dbReference type="PANTHER" id="PTHR30576:SF21">
    <property type="entry name" value="UDP-GLUCOSE:UNDECAPRENYL-PHOSPHATE GLUCOSE-1-PHOSPHATE TRANSFERASE"/>
    <property type="match status" value="1"/>
</dbReference>
<organism evidence="9">
    <name type="scientific">Klebsiella pneumoniae</name>
    <dbReference type="NCBI Taxonomy" id="573"/>
    <lineage>
        <taxon>Bacteria</taxon>
        <taxon>Pseudomonadati</taxon>
        <taxon>Pseudomonadota</taxon>
        <taxon>Gammaproteobacteria</taxon>
        <taxon>Enterobacterales</taxon>
        <taxon>Enterobacteriaceae</taxon>
        <taxon>Klebsiella/Raoultella group</taxon>
        <taxon>Klebsiella</taxon>
        <taxon>Klebsiella pneumoniae complex</taxon>
    </lineage>
</organism>
<feature type="transmembrane region" description="Helical" evidence="7">
    <location>
        <begin position="46"/>
        <end position="67"/>
    </location>
</feature>
<gene>
    <name evidence="9" type="primary">wcaJ</name>
    <name evidence="9" type="synonym">KL144_00017</name>
</gene>
<dbReference type="Pfam" id="PF02397">
    <property type="entry name" value="Bac_transf"/>
    <property type="match status" value="1"/>
</dbReference>
<protein>
    <submittedName>
        <fullName evidence="9">Putative glycosyltransferase</fullName>
    </submittedName>
</protein>
<sequence>MTKSYHRANANASLISMVQRFSDIIIIFLGLYLICFFYSLDFEGKYILFSLIVLVSFQMIGGITDFYRSWRGVKISTELLMILKNWTLSFFIGLGVISLFHNIDLNVNVCAQWYLMVSLGFVLCRASIRIGAGFLRRLGYNTRKVAVVGKLPAGVNLLKGFIEEPWMGFIVKGIYNDEIIDELDGITYCGDFDQLILDARNGKLDRIYIAMSMRDESKIKYIVKQLTDTTCSVLLIPDIFTFNILQSRTEEINGVPVVPLFDTPLSGINMIFKRLEDIIVSSIIIILISPILFIISLSVKFSSPGPILFRQIRYGMDGKPIKVWKFRSMSVMENDEKVVQAKKNDVRVTRVGKFLRRTSLDELPQFFNVWCGQMSVVGPRPHAVAHNEQYRALIQGYMLRHKVKPGITGLAQINGWRGETDTLEKMEKRVEYDLIYIRGWSVWLDLKIIFLTVFKGFINKSAY</sequence>